<proteinExistence type="inferred from homology"/>
<evidence type="ECO:0000256" key="7">
    <source>
        <dbReference type="SAM" id="MobiDB-lite"/>
    </source>
</evidence>
<evidence type="ECO:0000256" key="6">
    <source>
        <dbReference type="RuleBase" id="RU364107"/>
    </source>
</evidence>
<accession>A0A1Y1K0N2</accession>
<dbReference type="GO" id="GO:0061775">
    <property type="term" value="F:cohesin loader activity"/>
    <property type="evidence" value="ECO:0007669"/>
    <property type="project" value="InterPro"/>
</dbReference>
<dbReference type="InterPro" id="IPR033031">
    <property type="entry name" value="Scc2/Nipped-B"/>
</dbReference>
<sequence length="1441" mass="163098">MASSKNLQDRLIELILKEDFAGPVENPNDKTNAPTSTPPDKFVKLTMRKVGMKLVPVLEKVPLEGIMERFNRSVELIAEDPEPSDELVRELMMSTSVLKNLKVTSSIHVDKLLRVLHFVELKMQKADHVSVRSERDTRLVMTAADSCLVALFIMTSPKMPKRVYLEDVIDKVVSFIKFQLHSSVFPEFDCTLKAQVNRVKKSPQAAKICAPLYNKIIKLVHLLAELIEIQVLTDSLLVDVSSVALPTFFVQNVAELQSACLTLALNISARYESQRTVFLNDILTSTVWLPVTKRGLLKYELREGGDIQIMTALVLQLIQSAPGLSSEASARKITDGYKKATSLAQTFLATFLSSCVSKSKDYSNLFESFLQDLWLTVGKPDWPAAALLLNILGKILVKHLLDKNVEVAVRILCLDYLSLIVTRTIRDSAVGNAKITKLGQLIKDTKQSEAESIECLQFLLLDYLALTAQEHKTIMYVRHFYIAQWYTDLNGPSAQKHKGYFENKMKRLSIPPYSTINYNKAETISKYLASKHTTNTSSDQYLKAIVLVRSDASMALRTKVLKCLAKILTADPSLLECHDVQKAINSSFLDQSASVREMALDLISQIVVCKLQFVTKYYEMLSARILDSAVSVRKRVIKIFRDICVELPNLPCAAEICLKIVRRVNDEEGVQKLVVEVFRSIWFTSLAFTSLAKIVSKITDVVAISKQVELGYLERVLCMLLQPSAKPSNDLLLTAQQIVDSLIGTVSDFENNPQRAAISLTTCSLFAKVRPELLVEHANILLSCLSLRSQSNEATLVIIQAIKILELIVPLIDRTNKNFLDELEADCMNLILQRDRAIVATCLSCFGCLLNNVTRNFKLVRDLFHSYYTYLSQIKTWMCNENRDDALADPKRRQYFRRALFTVGLLLRHFDFKNPEVRGELEHNVEQSVFELFAFFLTCCDQDTQANTLKAVGYICIRNCEFMLSDDLKSVYLRILATENAPLDMKSEVLNNIEMYLLAEEEQMMRHDLEWARQSKRESLKEMHDVSSGMASTIIQSYLKEILRGYLHPSVQVRLPSIRVIQLVLRQGLVHPIHMVPYLICMSTDCELTFSQSADKQLQDLERRYPGLVHSKSSIGINLSYELQKTLQKSSTLVRGFREVKDEHPVALNGFLYSIIRHSRQQRRALVKNMLKQFDEELHVPLSFLLFLADNLAYFSYVVEDEILFLVHHIDVVVSLAGGNILQSFKKGLTRGHELNNNSVCSIEDDDDNEAKVLAEHMPENTSHLEDCLSAAHSCLLLLSLKQHLKDLYGITDGTIHEYSPFEATKVYEKAVSRRKKTNFYPEGALMEISSPGSRGGPQDLISRYLEFKQLLLKIDKDDKENMNTSQASDQIIVSPKLNSKRPSTVKKNSKGTVATYRALNRTPGTKRPLQTRGNNRKLPNKNRKYGNSSSDSIDDFSDSD</sequence>
<feature type="region of interest" description="Disordered" evidence="7">
    <location>
        <begin position="1399"/>
        <end position="1441"/>
    </location>
</feature>
<dbReference type="CDD" id="cd23958">
    <property type="entry name" value="SCC2"/>
    <property type="match status" value="1"/>
</dbReference>
<dbReference type="GO" id="GO:0003682">
    <property type="term" value="F:chromatin binding"/>
    <property type="evidence" value="ECO:0007669"/>
    <property type="project" value="TreeGrafter"/>
</dbReference>
<comment type="similarity">
    <text evidence="2 6">Belongs to the SCC2/Nipped-B family.</text>
</comment>
<dbReference type="GO" id="GO:0034087">
    <property type="term" value="P:establishment of mitotic sister chromatid cohesion"/>
    <property type="evidence" value="ECO:0007669"/>
    <property type="project" value="TreeGrafter"/>
</dbReference>
<keyword evidence="3 6" id="KW-0677">Repeat</keyword>
<keyword evidence="5 6" id="KW-0131">Cell cycle</keyword>
<evidence type="ECO:0000256" key="3">
    <source>
        <dbReference type="ARBA" id="ARBA00022737"/>
    </source>
</evidence>
<organism evidence="9">
    <name type="scientific">Photinus pyralis</name>
    <name type="common">Common eastern firefly</name>
    <name type="synonym">Lampyris pyralis</name>
    <dbReference type="NCBI Taxonomy" id="7054"/>
    <lineage>
        <taxon>Eukaryota</taxon>
        <taxon>Metazoa</taxon>
        <taxon>Ecdysozoa</taxon>
        <taxon>Arthropoda</taxon>
        <taxon>Hexapoda</taxon>
        <taxon>Insecta</taxon>
        <taxon>Pterygota</taxon>
        <taxon>Neoptera</taxon>
        <taxon>Endopterygota</taxon>
        <taxon>Coleoptera</taxon>
        <taxon>Polyphaga</taxon>
        <taxon>Elateriformia</taxon>
        <taxon>Elateroidea</taxon>
        <taxon>Lampyridae</taxon>
        <taxon>Lampyrinae</taxon>
        <taxon>Photinus</taxon>
    </lineage>
</organism>
<evidence type="ECO:0000313" key="9">
    <source>
        <dbReference type="EMBL" id="JAV55062.1"/>
    </source>
</evidence>
<evidence type="ECO:0000256" key="2">
    <source>
        <dbReference type="ARBA" id="ARBA00009252"/>
    </source>
</evidence>
<evidence type="ECO:0000256" key="5">
    <source>
        <dbReference type="ARBA" id="ARBA00023306"/>
    </source>
</evidence>
<dbReference type="SUPFAM" id="SSF48371">
    <property type="entry name" value="ARM repeat"/>
    <property type="match status" value="1"/>
</dbReference>
<dbReference type="Pfam" id="PF12765">
    <property type="entry name" value="Cohesin_HEAT"/>
    <property type="match status" value="1"/>
</dbReference>
<dbReference type="PANTHER" id="PTHR21704">
    <property type="entry name" value="NIPPED-B-LIKE PROTEIN DELANGIN SCC2-RELATED"/>
    <property type="match status" value="1"/>
</dbReference>
<keyword evidence="4 6" id="KW-0539">Nucleus</keyword>
<feature type="domain" description="Sister chromatid cohesion C-terminal" evidence="8">
    <location>
        <begin position="1031"/>
        <end position="1213"/>
    </location>
</feature>
<dbReference type="GO" id="GO:0071169">
    <property type="term" value="P:establishment of protein localization to chromatin"/>
    <property type="evidence" value="ECO:0007669"/>
    <property type="project" value="TreeGrafter"/>
</dbReference>
<dbReference type="GO" id="GO:0140588">
    <property type="term" value="P:chromatin looping"/>
    <property type="evidence" value="ECO:0007669"/>
    <property type="project" value="InterPro"/>
</dbReference>
<dbReference type="GO" id="GO:0090694">
    <property type="term" value="C:Scc2-Scc4 cohesin loading complex"/>
    <property type="evidence" value="ECO:0007669"/>
    <property type="project" value="TreeGrafter"/>
</dbReference>
<name>A0A1Y1K0N2_PHOPY</name>
<comment type="subcellular location">
    <subcellularLocation>
        <location evidence="1 6">Nucleus</location>
    </subcellularLocation>
</comment>
<evidence type="ECO:0000256" key="4">
    <source>
        <dbReference type="ARBA" id="ARBA00023242"/>
    </source>
</evidence>
<evidence type="ECO:0000256" key="1">
    <source>
        <dbReference type="ARBA" id="ARBA00004123"/>
    </source>
</evidence>
<dbReference type="GO" id="GO:1990414">
    <property type="term" value="P:replication-born double-strand break repair via sister chromatid exchange"/>
    <property type="evidence" value="ECO:0007669"/>
    <property type="project" value="TreeGrafter"/>
</dbReference>
<dbReference type="EMBL" id="GEZM01096200">
    <property type="protein sequence ID" value="JAV55062.1"/>
    <property type="molecule type" value="Transcribed_RNA"/>
</dbReference>
<dbReference type="GO" id="GO:0010468">
    <property type="term" value="P:regulation of gene expression"/>
    <property type="evidence" value="ECO:0007669"/>
    <property type="project" value="InterPro"/>
</dbReference>
<protein>
    <recommendedName>
        <fullName evidence="6">Nipped-B protein</fullName>
    </recommendedName>
</protein>
<dbReference type="InterPro" id="IPR016024">
    <property type="entry name" value="ARM-type_fold"/>
</dbReference>
<dbReference type="PANTHER" id="PTHR21704:SF18">
    <property type="entry name" value="NIPPED-B-LIKE PROTEIN"/>
    <property type="match status" value="1"/>
</dbReference>
<dbReference type="InterPro" id="IPR026003">
    <property type="entry name" value="Cohesin_HEAT"/>
</dbReference>
<dbReference type="InterPro" id="IPR024986">
    <property type="entry name" value="Nipped-B_C"/>
</dbReference>
<feature type="compositionally biased region" description="Basic residues" evidence="7">
    <location>
        <begin position="1415"/>
        <end position="1425"/>
    </location>
</feature>
<evidence type="ECO:0000259" key="8">
    <source>
        <dbReference type="Pfam" id="PF12830"/>
    </source>
</evidence>
<dbReference type="Pfam" id="PF12830">
    <property type="entry name" value="Nipped-B_C"/>
    <property type="match status" value="1"/>
</dbReference>
<reference evidence="9" key="1">
    <citation type="journal article" date="2016" name="Sci. Rep.">
        <title>Molecular characterization of firefly nuptial gifts: a multi-omics approach sheds light on postcopulatory sexual selection.</title>
        <authorList>
            <person name="Al-Wathiqui N."/>
            <person name="Fallon T.R."/>
            <person name="South A."/>
            <person name="Weng J.K."/>
            <person name="Lewis S.M."/>
        </authorList>
    </citation>
    <scope>NUCLEOTIDE SEQUENCE</scope>
</reference>